<dbReference type="PANTHER" id="PTHR43344:SF13">
    <property type="entry name" value="PHOSPHATASE RV3661-RELATED"/>
    <property type="match status" value="1"/>
</dbReference>
<dbReference type="AlphaFoldDB" id="A0A231V0T4"/>
<evidence type="ECO:0000313" key="5">
    <source>
        <dbReference type="Proteomes" id="UP000215405"/>
    </source>
</evidence>
<dbReference type="Gene3D" id="1.20.1440.100">
    <property type="entry name" value="SG protein - dephosphorylation function"/>
    <property type="match status" value="1"/>
</dbReference>
<dbReference type="Gene3D" id="3.40.50.1000">
    <property type="entry name" value="HAD superfamily/HAD-like"/>
    <property type="match status" value="1"/>
</dbReference>
<dbReference type="GO" id="GO:0046872">
    <property type="term" value="F:metal ion binding"/>
    <property type="evidence" value="ECO:0007669"/>
    <property type="project" value="UniProtKB-KW"/>
</dbReference>
<protein>
    <submittedName>
        <fullName evidence="4">HAD family hydrolase</fullName>
    </submittedName>
</protein>
<dbReference type="EMBL" id="NBYO01000001">
    <property type="protein sequence ID" value="OXT01651.1"/>
    <property type="molecule type" value="Genomic_DNA"/>
</dbReference>
<dbReference type="Pfam" id="PF12710">
    <property type="entry name" value="HAD"/>
    <property type="match status" value="1"/>
</dbReference>
<dbReference type="Proteomes" id="UP000215405">
    <property type="component" value="Unassembled WGS sequence"/>
</dbReference>
<comment type="caution">
    <text evidence="4">The sequence shown here is derived from an EMBL/GenBank/DDBJ whole genome shotgun (WGS) entry which is preliminary data.</text>
</comment>
<sequence>MNRSSRRFAFFDVDDTLIHIKSMFDFFRFWTLDWLEDPDRLALFEADFAWRRRAGQPREDLNRAYYRYFKNLEPDRLTEAGQAWAARWLAAPDRLFVASAVSELRRLQGEGVEAVFVSGSFDAVLQPLADQLDVTHSLATTLLIGHDGRFSGEIGEPQTIGAGKADAVRAFLAHHEADASLCYAFGDDMSDLPMLRSVGTPVVVGSDSPLARHATSQSWKTLSAA</sequence>
<reference evidence="5" key="1">
    <citation type="journal article" date="2017" name="Int. J. Syst. Evol. Microbiol.">
        <title>Notoacmeibacter marinus gen. nov., sp. nov., isolated from the gut of a limpet and proposal of Notoacmeibacteraceae fam. nov. in the order Rhizobiales of the class Alphaproteobacteria.</title>
        <authorList>
            <person name="Huang Z."/>
            <person name="Guo F."/>
            <person name="Lai Q."/>
        </authorList>
    </citation>
    <scope>NUCLEOTIDE SEQUENCE [LARGE SCALE GENOMIC DNA]</scope>
    <source>
        <strain evidence="5">XMTR2A4</strain>
    </source>
</reference>
<accession>A0A231V0T4</accession>
<keyword evidence="1" id="KW-0479">Metal-binding</keyword>
<evidence type="ECO:0000256" key="3">
    <source>
        <dbReference type="ARBA" id="ARBA00022842"/>
    </source>
</evidence>
<keyword evidence="2 4" id="KW-0378">Hydrolase</keyword>
<dbReference type="SUPFAM" id="SSF56784">
    <property type="entry name" value="HAD-like"/>
    <property type="match status" value="1"/>
</dbReference>
<evidence type="ECO:0000256" key="1">
    <source>
        <dbReference type="ARBA" id="ARBA00022723"/>
    </source>
</evidence>
<name>A0A231V0T4_9HYPH</name>
<keyword evidence="5" id="KW-1185">Reference proteome</keyword>
<dbReference type="PANTHER" id="PTHR43344">
    <property type="entry name" value="PHOSPHOSERINE PHOSPHATASE"/>
    <property type="match status" value="1"/>
</dbReference>
<dbReference type="NCBIfam" id="TIGR01490">
    <property type="entry name" value="HAD-SF-IB-hyp1"/>
    <property type="match status" value="1"/>
</dbReference>
<organism evidence="4 5">
    <name type="scientific">Notoacmeibacter marinus</name>
    <dbReference type="NCBI Taxonomy" id="1876515"/>
    <lineage>
        <taxon>Bacteria</taxon>
        <taxon>Pseudomonadati</taxon>
        <taxon>Pseudomonadota</taxon>
        <taxon>Alphaproteobacteria</taxon>
        <taxon>Hyphomicrobiales</taxon>
        <taxon>Notoacmeibacteraceae</taxon>
        <taxon>Notoacmeibacter</taxon>
    </lineage>
</organism>
<dbReference type="InterPro" id="IPR006385">
    <property type="entry name" value="HAD_hydro_SerB1"/>
</dbReference>
<proteinExistence type="predicted"/>
<dbReference type="RefSeq" id="WP_094075619.1">
    <property type="nucleotide sequence ID" value="NZ_NBYO01000001.1"/>
</dbReference>
<dbReference type="InterPro" id="IPR023214">
    <property type="entry name" value="HAD_sf"/>
</dbReference>
<dbReference type="NCBIfam" id="TIGR01488">
    <property type="entry name" value="HAD-SF-IB"/>
    <property type="match status" value="1"/>
</dbReference>
<evidence type="ECO:0000313" key="4">
    <source>
        <dbReference type="EMBL" id="OXT01651.1"/>
    </source>
</evidence>
<keyword evidence="3" id="KW-0460">Magnesium</keyword>
<dbReference type="InterPro" id="IPR050582">
    <property type="entry name" value="HAD-like_SerB"/>
</dbReference>
<gene>
    <name evidence="4" type="ORF">B7H23_01380</name>
</gene>
<evidence type="ECO:0000256" key="2">
    <source>
        <dbReference type="ARBA" id="ARBA00022801"/>
    </source>
</evidence>
<dbReference type="InterPro" id="IPR036412">
    <property type="entry name" value="HAD-like_sf"/>
</dbReference>
<dbReference type="GO" id="GO:0016787">
    <property type="term" value="F:hydrolase activity"/>
    <property type="evidence" value="ECO:0007669"/>
    <property type="project" value="UniProtKB-KW"/>
</dbReference>